<dbReference type="PANTHER" id="PTHR43646">
    <property type="entry name" value="GLYCOSYLTRANSFERASE"/>
    <property type="match status" value="1"/>
</dbReference>
<dbReference type="GO" id="GO:0005886">
    <property type="term" value="C:plasma membrane"/>
    <property type="evidence" value="ECO:0007669"/>
    <property type="project" value="UniProtKB-SubCell"/>
</dbReference>
<dbReference type="AlphaFoldDB" id="A0A1H7TDL7"/>
<dbReference type="PANTHER" id="PTHR43646:SF2">
    <property type="entry name" value="GLYCOSYLTRANSFERASE 2-LIKE DOMAIN-CONTAINING PROTEIN"/>
    <property type="match status" value="1"/>
</dbReference>
<evidence type="ECO:0000259" key="6">
    <source>
        <dbReference type="Pfam" id="PF00535"/>
    </source>
</evidence>
<dbReference type="InterPro" id="IPR001173">
    <property type="entry name" value="Glyco_trans_2-like"/>
</dbReference>
<dbReference type="EMBL" id="FOAN01000005">
    <property type="protein sequence ID" value="SEL82619.1"/>
    <property type="molecule type" value="Genomic_DNA"/>
</dbReference>
<dbReference type="OrthoDB" id="114108at2"/>
<dbReference type="InterPro" id="IPR029044">
    <property type="entry name" value="Nucleotide-diphossugar_trans"/>
</dbReference>
<keyword evidence="4 7" id="KW-0808">Transferase</keyword>
<evidence type="ECO:0000256" key="5">
    <source>
        <dbReference type="ARBA" id="ARBA00023136"/>
    </source>
</evidence>
<keyword evidence="2" id="KW-1003">Cell membrane</keyword>
<accession>A0A1H7TDL7</accession>
<dbReference type="SUPFAM" id="SSF53448">
    <property type="entry name" value="Nucleotide-diphospho-sugar transferases"/>
    <property type="match status" value="1"/>
</dbReference>
<evidence type="ECO:0000313" key="7">
    <source>
        <dbReference type="EMBL" id="SEL82619.1"/>
    </source>
</evidence>
<keyword evidence="8" id="KW-1185">Reference proteome</keyword>
<organism evidence="7 8">
    <name type="scientific">Bosea lupini</name>
    <dbReference type="NCBI Taxonomy" id="1036779"/>
    <lineage>
        <taxon>Bacteria</taxon>
        <taxon>Pseudomonadati</taxon>
        <taxon>Pseudomonadota</taxon>
        <taxon>Alphaproteobacteria</taxon>
        <taxon>Hyphomicrobiales</taxon>
        <taxon>Boseaceae</taxon>
        <taxon>Bosea</taxon>
    </lineage>
</organism>
<dbReference type="Proteomes" id="UP000199664">
    <property type="component" value="Unassembled WGS sequence"/>
</dbReference>
<keyword evidence="3" id="KW-0328">Glycosyltransferase</keyword>
<evidence type="ECO:0000256" key="1">
    <source>
        <dbReference type="ARBA" id="ARBA00004236"/>
    </source>
</evidence>
<evidence type="ECO:0000313" key="8">
    <source>
        <dbReference type="Proteomes" id="UP000199664"/>
    </source>
</evidence>
<evidence type="ECO:0000256" key="2">
    <source>
        <dbReference type="ARBA" id="ARBA00022475"/>
    </source>
</evidence>
<dbReference type="GO" id="GO:0016757">
    <property type="term" value="F:glycosyltransferase activity"/>
    <property type="evidence" value="ECO:0007669"/>
    <property type="project" value="UniProtKB-KW"/>
</dbReference>
<sequence length="335" mass="35768">MRSRAKERAPAAADPTAGAPFCICVPARNEEERLPRLLRALAEQDVEGSVPVAICINNTTDASNEVVAAVGERYRGRLRLSVDVVEFPPDLAHAGSARASALAAGGKRVVPADGVLITTDADARPPANWVSANLAAIAAGADIVGGRLVLDEDERIPPGIAASRELWDRYWIAVRAIEDEIDPCPWDPPPRHGDHTGGSLAITCEMYRRSGGVPLMASGEDRALVEAAIVGGGRLVHPLDVWTRVSARLDGRATHGMAETMRRMIDAASGGAAEMVPALRHWRERAKWRRETRRAICSASRLIAAEHALPPMPHDAVLAEIDWVGASGSDAGTIR</sequence>
<reference evidence="8" key="1">
    <citation type="submission" date="2016-10" db="EMBL/GenBank/DDBJ databases">
        <authorList>
            <person name="Varghese N."/>
            <person name="Submissions S."/>
        </authorList>
    </citation>
    <scope>NUCLEOTIDE SEQUENCE [LARGE SCALE GENOMIC DNA]</scope>
    <source>
        <strain evidence="8">LMG 26383,CCUG 61248,R- 45681</strain>
    </source>
</reference>
<evidence type="ECO:0000256" key="3">
    <source>
        <dbReference type="ARBA" id="ARBA00022676"/>
    </source>
</evidence>
<dbReference type="STRING" id="1036779.SAMN04515666_105446"/>
<feature type="domain" description="Glycosyltransferase 2-like" evidence="6">
    <location>
        <begin position="22"/>
        <end position="154"/>
    </location>
</feature>
<protein>
    <submittedName>
        <fullName evidence="7">Glycosyl transferase family 2</fullName>
    </submittedName>
</protein>
<comment type="subcellular location">
    <subcellularLocation>
        <location evidence="1">Cell membrane</location>
    </subcellularLocation>
</comment>
<dbReference type="Gene3D" id="3.90.550.10">
    <property type="entry name" value="Spore Coat Polysaccharide Biosynthesis Protein SpsA, Chain A"/>
    <property type="match status" value="1"/>
</dbReference>
<gene>
    <name evidence="7" type="ORF">SAMN04515666_105446</name>
</gene>
<dbReference type="Pfam" id="PF00535">
    <property type="entry name" value="Glycos_transf_2"/>
    <property type="match status" value="1"/>
</dbReference>
<evidence type="ECO:0000256" key="4">
    <source>
        <dbReference type="ARBA" id="ARBA00022679"/>
    </source>
</evidence>
<keyword evidence="5" id="KW-0472">Membrane</keyword>
<proteinExistence type="predicted"/>
<name>A0A1H7TDL7_9HYPH</name>